<organism evidence="2 3">
    <name type="scientific">Daphnia magna</name>
    <dbReference type="NCBI Taxonomy" id="35525"/>
    <lineage>
        <taxon>Eukaryota</taxon>
        <taxon>Metazoa</taxon>
        <taxon>Ecdysozoa</taxon>
        <taxon>Arthropoda</taxon>
        <taxon>Crustacea</taxon>
        <taxon>Branchiopoda</taxon>
        <taxon>Diplostraca</taxon>
        <taxon>Cladocera</taxon>
        <taxon>Anomopoda</taxon>
        <taxon>Daphniidae</taxon>
        <taxon>Daphnia</taxon>
    </lineage>
</organism>
<reference evidence="2 3" key="1">
    <citation type="journal article" date="2023" name="Nucleic Acids Res.">
        <title>The hologenome of Daphnia magna reveals possible DNA methylation and microbiome-mediated evolution of the host genome.</title>
        <authorList>
            <person name="Chaturvedi A."/>
            <person name="Li X."/>
            <person name="Dhandapani V."/>
            <person name="Marshall H."/>
            <person name="Kissane S."/>
            <person name="Cuenca-Cambronero M."/>
            <person name="Asole G."/>
            <person name="Calvet F."/>
            <person name="Ruiz-Romero M."/>
            <person name="Marangio P."/>
            <person name="Guigo R."/>
            <person name="Rago D."/>
            <person name="Mirbahai L."/>
            <person name="Eastwood N."/>
            <person name="Colbourne J.K."/>
            <person name="Zhou J."/>
            <person name="Mallon E."/>
            <person name="Orsini L."/>
        </authorList>
    </citation>
    <scope>NUCLEOTIDE SEQUENCE [LARGE SCALE GENOMIC DNA]</scope>
    <source>
        <strain evidence="2">LRV0_1</strain>
    </source>
</reference>
<proteinExistence type="predicted"/>
<dbReference type="EMBL" id="JAOYFB010000037">
    <property type="protein sequence ID" value="KAK4023986.1"/>
    <property type="molecule type" value="Genomic_DNA"/>
</dbReference>
<protein>
    <submittedName>
        <fullName evidence="2">Uncharacterized protein</fullName>
    </submittedName>
</protein>
<name>A0ABR0AFU9_9CRUS</name>
<feature type="compositionally biased region" description="Polar residues" evidence="1">
    <location>
        <begin position="63"/>
        <end position="77"/>
    </location>
</feature>
<evidence type="ECO:0000256" key="1">
    <source>
        <dbReference type="SAM" id="MobiDB-lite"/>
    </source>
</evidence>
<feature type="region of interest" description="Disordered" evidence="1">
    <location>
        <begin position="32"/>
        <end position="84"/>
    </location>
</feature>
<sequence>MDGRGHLYREKSEEEYDVFAEAEKDRVVKTFSKESATSRMKWNSRQDEEQLGSYKELSLVDPTKSSGTSTGASQQKTLQHRAPRLNNVPAGVLFSSLASSIASQDTSARLDMKSATIHNGMFTSGNKLQFPRRI</sequence>
<gene>
    <name evidence="2" type="ORF">OUZ56_009377</name>
</gene>
<evidence type="ECO:0000313" key="2">
    <source>
        <dbReference type="EMBL" id="KAK4023986.1"/>
    </source>
</evidence>
<dbReference type="Proteomes" id="UP001234178">
    <property type="component" value="Unassembled WGS sequence"/>
</dbReference>
<evidence type="ECO:0000313" key="3">
    <source>
        <dbReference type="Proteomes" id="UP001234178"/>
    </source>
</evidence>
<feature type="compositionally biased region" description="Polar residues" evidence="1">
    <location>
        <begin position="33"/>
        <end position="43"/>
    </location>
</feature>
<comment type="caution">
    <text evidence="2">The sequence shown here is derived from an EMBL/GenBank/DDBJ whole genome shotgun (WGS) entry which is preliminary data.</text>
</comment>
<accession>A0ABR0AFU9</accession>
<keyword evidence="3" id="KW-1185">Reference proteome</keyword>